<accession>A0AAW2XFE6</accession>
<gene>
    <name evidence="2" type="ORF">Slati_1214100</name>
</gene>
<protein>
    <submittedName>
        <fullName evidence="2">Uncharacterized protein</fullName>
    </submittedName>
</protein>
<sequence>MVFPPELRPHASRAVVPAEDQGDARNDESSNFVRSPVRGDVDAPIVISDSTAPSVQTHTHIASWDAVGYVAHSDGGPRMARSTSLAAQRSLDMGSKVRRIGSWTDYICHFGVQSDQAAPN</sequence>
<organism evidence="2">
    <name type="scientific">Sesamum latifolium</name>
    <dbReference type="NCBI Taxonomy" id="2727402"/>
    <lineage>
        <taxon>Eukaryota</taxon>
        <taxon>Viridiplantae</taxon>
        <taxon>Streptophyta</taxon>
        <taxon>Embryophyta</taxon>
        <taxon>Tracheophyta</taxon>
        <taxon>Spermatophyta</taxon>
        <taxon>Magnoliopsida</taxon>
        <taxon>eudicotyledons</taxon>
        <taxon>Gunneridae</taxon>
        <taxon>Pentapetalae</taxon>
        <taxon>asterids</taxon>
        <taxon>lamiids</taxon>
        <taxon>Lamiales</taxon>
        <taxon>Pedaliaceae</taxon>
        <taxon>Sesamum</taxon>
    </lineage>
</organism>
<name>A0AAW2XFE6_9LAMI</name>
<proteinExistence type="predicted"/>
<reference evidence="2" key="2">
    <citation type="journal article" date="2024" name="Plant">
        <title>Genomic evolution and insights into agronomic trait innovations of Sesamum species.</title>
        <authorList>
            <person name="Miao H."/>
            <person name="Wang L."/>
            <person name="Qu L."/>
            <person name="Liu H."/>
            <person name="Sun Y."/>
            <person name="Le M."/>
            <person name="Wang Q."/>
            <person name="Wei S."/>
            <person name="Zheng Y."/>
            <person name="Lin W."/>
            <person name="Duan Y."/>
            <person name="Cao H."/>
            <person name="Xiong S."/>
            <person name="Wang X."/>
            <person name="Wei L."/>
            <person name="Li C."/>
            <person name="Ma Q."/>
            <person name="Ju M."/>
            <person name="Zhao R."/>
            <person name="Li G."/>
            <person name="Mu C."/>
            <person name="Tian Q."/>
            <person name="Mei H."/>
            <person name="Zhang T."/>
            <person name="Gao T."/>
            <person name="Zhang H."/>
        </authorList>
    </citation>
    <scope>NUCLEOTIDE SEQUENCE</scope>
    <source>
        <strain evidence="2">KEN1</strain>
    </source>
</reference>
<feature type="region of interest" description="Disordered" evidence="1">
    <location>
        <begin position="1"/>
        <end position="36"/>
    </location>
</feature>
<dbReference type="EMBL" id="JACGWN010000004">
    <property type="protein sequence ID" value="KAL0452360.1"/>
    <property type="molecule type" value="Genomic_DNA"/>
</dbReference>
<evidence type="ECO:0000256" key="1">
    <source>
        <dbReference type="SAM" id="MobiDB-lite"/>
    </source>
</evidence>
<reference evidence="2" key="1">
    <citation type="submission" date="2020-06" db="EMBL/GenBank/DDBJ databases">
        <authorList>
            <person name="Li T."/>
            <person name="Hu X."/>
            <person name="Zhang T."/>
            <person name="Song X."/>
            <person name="Zhang H."/>
            <person name="Dai N."/>
            <person name="Sheng W."/>
            <person name="Hou X."/>
            <person name="Wei L."/>
        </authorList>
    </citation>
    <scope>NUCLEOTIDE SEQUENCE</scope>
    <source>
        <strain evidence="2">KEN1</strain>
        <tissue evidence="2">Leaf</tissue>
    </source>
</reference>
<comment type="caution">
    <text evidence="2">The sequence shown here is derived from an EMBL/GenBank/DDBJ whole genome shotgun (WGS) entry which is preliminary data.</text>
</comment>
<evidence type="ECO:0000313" key="2">
    <source>
        <dbReference type="EMBL" id="KAL0452360.1"/>
    </source>
</evidence>
<dbReference type="AlphaFoldDB" id="A0AAW2XFE6"/>